<dbReference type="PANTHER" id="PTHR44267">
    <property type="entry name" value="WD REPEAT-CONTAINING PROTEIN 43"/>
    <property type="match status" value="1"/>
</dbReference>
<dbReference type="Pfam" id="PF04003">
    <property type="entry name" value="Utp12"/>
    <property type="match status" value="1"/>
</dbReference>
<dbReference type="Proteomes" id="UP000593567">
    <property type="component" value="Unassembled WGS sequence"/>
</dbReference>
<evidence type="ECO:0000256" key="2">
    <source>
        <dbReference type="ARBA" id="ARBA00023242"/>
    </source>
</evidence>
<evidence type="ECO:0000259" key="4">
    <source>
        <dbReference type="Pfam" id="PF04003"/>
    </source>
</evidence>
<organism evidence="5 6">
    <name type="scientific">Bugula neritina</name>
    <name type="common">Brown bryozoan</name>
    <name type="synonym">Sertularia neritina</name>
    <dbReference type="NCBI Taxonomy" id="10212"/>
    <lineage>
        <taxon>Eukaryota</taxon>
        <taxon>Metazoa</taxon>
        <taxon>Spiralia</taxon>
        <taxon>Lophotrochozoa</taxon>
        <taxon>Bryozoa</taxon>
        <taxon>Gymnolaemata</taxon>
        <taxon>Cheilostomatida</taxon>
        <taxon>Flustrina</taxon>
        <taxon>Buguloidea</taxon>
        <taxon>Bugulidae</taxon>
        <taxon>Bugula</taxon>
    </lineage>
</organism>
<dbReference type="EMBL" id="VXIV02000802">
    <property type="protein sequence ID" value="KAF6035969.1"/>
    <property type="molecule type" value="Genomic_DNA"/>
</dbReference>
<dbReference type="InterPro" id="IPR052414">
    <property type="entry name" value="U3_snoRNA-assoc_WDR"/>
</dbReference>
<dbReference type="OrthoDB" id="30195at2759"/>
<evidence type="ECO:0000256" key="3">
    <source>
        <dbReference type="ARBA" id="ARBA00038335"/>
    </source>
</evidence>
<comment type="similarity">
    <text evidence="3">Belongs to the UTP5 family.</text>
</comment>
<dbReference type="AlphaFoldDB" id="A0A7J7KBE9"/>
<dbReference type="InterPro" id="IPR007148">
    <property type="entry name" value="SSU_processome_Utp12"/>
</dbReference>
<name>A0A7J7KBE9_BUGNE</name>
<comment type="subcellular location">
    <subcellularLocation>
        <location evidence="1">Nucleus</location>
    </subcellularLocation>
</comment>
<dbReference type="GO" id="GO:0000462">
    <property type="term" value="P:maturation of SSU-rRNA from tricistronic rRNA transcript (SSU-rRNA, 5.8S rRNA, LSU-rRNA)"/>
    <property type="evidence" value="ECO:0007669"/>
    <property type="project" value="TreeGrafter"/>
</dbReference>
<dbReference type="GO" id="GO:0005730">
    <property type="term" value="C:nucleolus"/>
    <property type="evidence" value="ECO:0007669"/>
    <property type="project" value="TreeGrafter"/>
</dbReference>
<sequence>MLKRTLSHGDAKVINATIRRLPLSCVMPLMKHLTLSLASSGSGKGDGTANIPLVKWIKALLHIHASYLATFPELVEKLQKMYNIVENRVAQVGSFTRLQGRLDLTLSQIARQKDDEQGAEASAALLTLQDESSGDEMMDELDMMMVHSESEDGYLSADEDDLVK</sequence>
<dbReference type="PANTHER" id="PTHR44267:SF1">
    <property type="entry name" value="WD REPEAT-CONTAINING PROTEIN 43"/>
    <property type="match status" value="1"/>
</dbReference>
<protein>
    <submittedName>
        <fullName evidence="5">WDR43</fullName>
    </submittedName>
</protein>
<reference evidence="5" key="1">
    <citation type="submission" date="2020-06" db="EMBL/GenBank/DDBJ databases">
        <title>Draft genome of Bugula neritina, a colonial animal packing powerful symbionts and potential medicines.</title>
        <authorList>
            <person name="Rayko M."/>
        </authorList>
    </citation>
    <scope>NUCLEOTIDE SEQUENCE [LARGE SCALE GENOMIC DNA]</scope>
    <source>
        <strain evidence="5">Kwan_BN1</strain>
    </source>
</reference>
<evidence type="ECO:0000313" key="6">
    <source>
        <dbReference type="Proteomes" id="UP000593567"/>
    </source>
</evidence>
<proteinExistence type="inferred from homology"/>
<evidence type="ECO:0000313" key="5">
    <source>
        <dbReference type="EMBL" id="KAF6035969.1"/>
    </source>
</evidence>
<accession>A0A7J7KBE9</accession>
<keyword evidence="2" id="KW-0539">Nucleus</keyword>
<gene>
    <name evidence="5" type="ORF">EB796_005736</name>
</gene>
<keyword evidence="6" id="KW-1185">Reference proteome</keyword>
<feature type="domain" description="Small-subunit processome Utp12" evidence="4">
    <location>
        <begin position="1"/>
        <end position="106"/>
    </location>
</feature>
<comment type="caution">
    <text evidence="5">The sequence shown here is derived from an EMBL/GenBank/DDBJ whole genome shotgun (WGS) entry which is preliminary data.</text>
</comment>
<evidence type="ECO:0000256" key="1">
    <source>
        <dbReference type="ARBA" id="ARBA00004123"/>
    </source>
</evidence>